<proteinExistence type="predicted"/>
<evidence type="ECO:0000313" key="1">
    <source>
        <dbReference type="EMBL" id="VFK13612.1"/>
    </source>
</evidence>
<dbReference type="EMBL" id="CAADFK010000050">
    <property type="protein sequence ID" value="VFK13612.1"/>
    <property type="molecule type" value="Genomic_DNA"/>
</dbReference>
<name>A0A450W991_9GAMM</name>
<gene>
    <name evidence="1" type="ORF">BECKLPF1236B_GA0070989_10502</name>
</gene>
<sequence>MDKLDTEEKEILEAFERGELERAIGAKAIQQRHREYAEAMLREDALSDIRLSSRNLHGLRERALIEGVS</sequence>
<reference evidence="1" key="1">
    <citation type="submission" date="2019-02" db="EMBL/GenBank/DDBJ databases">
        <authorList>
            <person name="Gruber-Vodicka R. H."/>
            <person name="Seah K. B. B."/>
        </authorList>
    </citation>
    <scope>NUCLEOTIDE SEQUENCE</scope>
    <source>
        <strain evidence="1">BECK_S313</strain>
    </source>
</reference>
<organism evidence="1">
    <name type="scientific">Candidatus Kentrum sp. LPFa</name>
    <dbReference type="NCBI Taxonomy" id="2126335"/>
    <lineage>
        <taxon>Bacteria</taxon>
        <taxon>Pseudomonadati</taxon>
        <taxon>Pseudomonadota</taxon>
        <taxon>Gammaproteobacteria</taxon>
        <taxon>Candidatus Kentrum</taxon>
    </lineage>
</organism>
<accession>A0A450W991</accession>
<dbReference type="AlphaFoldDB" id="A0A450W991"/>
<protein>
    <submittedName>
        <fullName evidence="1">Uncharacterized protein</fullName>
    </submittedName>
</protein>